<dbReference type="Gene3D" id="1.10.3290.10">
    <property type="entry name" value="Fido-like domain"/>
    <property type="match status" value="1"/>
</dbReference>
<dbReference type="EMBL" id="BLLI01000038">
    <property type="protein sequence ID" value="GFH42773.1"/>
    <property type="molecule type" value="Genomic_DNA"/>
</dbReference>
<dbReference type="RefSeq" id="WP_228462012.1">
    <property type="nucleotide sequence ID" value="NZ_BLLI01000038.1"/>
</dbReference>
<comment type="caution">
    <text evidence="1">The sequence shown here is derived from an EMBL/GenBank/DDBJ whole genome shotgun (WGS) entry which is preliminary data.</text>
</comment>
<gene>
    <name evidence="1" type="ORF">Hs30E_13240</name>
</gene>
<protein>
    <submittedName>
        <fullName evidence="1">Uncharacterized protein</fullName>
    </submittedName>
</protein>
<reference evidence="1 2" key="1">
    <citation type="submission" date="2020-02" db="EMBL/GenBank/DDBJ databases">
        <title>Draft genome sequence of Lactococcus sp. Hs30E4-3.</title>
        <authorList>
            <person name="Noda S."/>
            <person name="Yuki M."/>
            <person name="Ohkuma M."/>
        </authorList>
    </citation>
    <scope>NUCLEOTIDE SEQUENCE [LARGE SCALE GENOMIC DNA]</scope>
    <source>
        <strain evidence="1 2">Hs30E4-3</strain>
    </source>
</reference>
<proteinExistence type="predicted"/>
<keyword evidence="2" id="KW-1185">Reference proteome</keyword>
<organism evidence="1 2">
    <name type="scientific">Pseudolactococcus hodotermopsidis</name>
    <dbReference type="NCBI Taxonomy" id="2709157"/>
    <lineage>
        <taxon>Bacteria</taxon>
        <taxon>Bacillati</taxon>
        <taxon>Bacillota</taxon>
        <taxon>Bacilli</taxon>
        <taxon>Lactobacillales</taxon>
        <taxon>Streptococcaceae</taxon>
        <taxon>Pseudolactococcus</taxon>
    </lineage>
</organism>
<dbReference type="AlphaFoldDB" id="A0A6A0BDK4"/>
<name>A0A6A0BDK4_9LACT</name>
<evidence type="ECO:0000313" key="2">
    <source>
        <dbReference type="Proteomes" id="UP000480303"/>
    </source>
</evidence>
<accession>A0A6A0BDK4</accession>
<evidence type="ECO:0000313" key="1">
    <source>
        <dbReference type="EMBL" id="GFH42773.1"/>
    </source>
</evidence>
<sequence length="104" mass="11667">MSKFSKIDVLKNQLNDYRPLTKAQVAQIEQEKRIEHVWSSNALEGNSLTKYETASILEVGLTANGNPVKDILETLDLGVAYNFMEELANGEQELSVELIQKLNS</sequence>
<dbReference type="InterPro" id="IPR036597">
    <property type="entry name" value="Fido-like_dom_sf"/>
</dbReference>
<dbReference type="Proteomes" id="UP000480303">
    <property type="component" value="Unassembled WGS sequence"/>
</dbReference>